<dbReference type="Proteomes" id="UP000253919">
    <property type="component" value="Unassembled WGS sequence"/>
</dbReference>
<organism evidence="2 3">
    <name type="scientific">Adhaeribacter pallidiroseus</name>
    <dbReference type="NCBI Taxonomy" id="2072847"/>
    <lineage>
        <taxon>Bacteria</taxon>
        <taxon>Pseudomonadati</taxon>
        <taxon>Bacteroidota</taxon>
        <taxon>Cytophagia</taxon>
        <taxon>Cytophagales</taxon>
        <taxon>Hymenobacteraceae</taxon>
        <taxon>Adhaeribacter</taxon>
    </lineage>
</organism>
<feature type="chain" id="PRO_5016621339" description="DUF3575 domain-containing protein" evidence="1">
    <location>
        <begin position="22"/>
        <end position="234"/>
    </location>
</feature>
<proteinExistence type="predicted"/>
<name>A0A369QS74_9BACT</name>
<protein>
    <recommendedName>
        <fullName evidence="4">DUF3575 domain-containing protein</fullName>
    </recommendedName>
</protein>
<dbReference type="EMBL" id="QASA01000001">
    <property type="protein sequence ID" value="RDC66505.1"/>
    <property type="molecule type" value="Genomic_DNA"/>
</dbReference>
<reference evidence="2 3" key="1">
    <citation type="submission" date="2018-04" db="EMBL/GenBank/DDBJ databases">
        <title>Adhaeribacter sp. HMF7616 genome sequencing and assembly.</title>
        <authorList>
            <person name="Kang H."/>
            <person name="Kang J."/>
            <person name="Cha I."/>
            <person name="Kim H."/>
            <person name="Joh K."/>
        </authorList>
    </citation>
    <scope>NUCLEOTIDE SEQUENCE [LARGE SCALE GENOMIC DNA]</scope>
    <source>
        <strain evidence="2 3">HMF7616</strain>
    </source>
</reference>
<feature type="signal peptide" evidence="1">
    <location>
        <begin position="1"/>
        <end position="21"/>
    </location>
</feature>
<evidence type="ECO:0008006" key="4">
    <source>
        <dbReference type="Google" id="ProtNLM"/>
    </source>
</evidence>
<accession>A0A369QS74</accession>
<evidence type="ECO:0000313" key="3">
    <source>
        <dbReference type="Proteomes" id="UP000253919"/>
    </source>
</evidence>
<gene>
    <name evidence="2" type="ORF">AHMF7616_05136</name>
</gene>
<evidence type="ECO:0000256" key="1">
    <source>
        <dbReference type="SAM" id="SignalP"/>
    </source>
</evidence>
<sequence length="234" mass="27697">MKHRVLQVRCFLLLVLLIVPAYSISAQHNQAKTWQVRWAVSSFLASRTPVIQLGLQKSINSNWAISAEYGWSTYGMLDKKWYPDTVRENFTYQKFRAEVKHFTSITELSNNLKTHLYWSIEGVYMPERYAKQTDYFYRKGQQYDYYSSRIKSNVYATSFHIGAEWRFKQKLVLDTYAGLGPRIIYIKHHNTVFGYDPPDTGTKIRLFESRRDNTEGWHRTLHVALGFKLGYYIF</sequence>
<keyword evidence="1" id="KW-0732">Signal</keyword>
<dbReference type="AlphaFoldDB" id="A0A369QS74"/>
<comment type="caution">
    <text evidence="2">The sequence shown here is derived from an EMBL/GenBank/DDBJ whole genome shotgun (WGS) entry which is preliminary data.</text>
</comment>
<keyword evidence="3" id="KW-1185">Reference proteome</keyword>
<evidence type="ECO:0000313" key="2">
    <source>
        <dbReference type="EMBL" id="RDC66505.1"/>
    </source>
</evidence>